<dbReference type="PROSITE" id="PS00383">
    <property type="entry name" value="TYR_PHOSPHATASE_1"/>
    <property type="match status" value="1"/>
</dbReference>
<dbReference type="Gene3D" id="3.90.190.10">
    <property type="entry name" value="Protein tyrosine phosphatase superfamily"/>
    <property type="match status" value="1"/>
</dbReference>
<protein>
    <submittedName>
        <fullName evidence="5">Protein-tyrosine-phosphatase</fullName>
    </submittedName>
</protein>
<dbReference type="SMART" id="SM00194">
    <property type="entry name" value="PTPc"/>
    <property type="match status" value="1"/>
</dbReference>
<evidence type="ECO:0000256" key="1">
    <source>
        <dbReference type="SAM" id="MobiDB-lite"/>
    </source>
</evidence>
<dbReference type="InterPro" id="IPR029021">
    <property type="entry name" value="Prot-tyrosine_phosphatase-like"/>
</dbReference>
<dbReference type="SUPFAM" id="SSF52799">
    <property type="entry name" value="(Phosphotyrosine protein) phosphatases II"/>
    <property type="match status" value="1"/>
</dbReference>
<feature type="compositionally biased region" description="Basic and acidic residues" evidence="1">
    <location>
        <begin position="38"/>
        <end position="56"/>
    </location>
</feature>
<reference evidence="5" key="2">
    <citation type="submission" date="2020-10" db="UniProtKB">
        <authorList>
            <consortium name="WormBaseParasite"/>
        </authorList>
    </citation>
    <scope>IDENTIFICATION</scope>
</reference>
<dbReference type="InterPro" id="IPR000387">
    <property type="entry name" value="Tyr_Pase_dom"/>
</dbReference>
<feature type="domain" description="Tyrosine-protein phosphatase" evidence="2">
    <location>
        <begin position="161"/>
        <end position="387"/>
    </location>
</feature>
<accession>A0A7E4ZRL9</accession>
<dbReference type="PROSITE" id="PS50055">
    <property type="entry name" value="TYR_PHOSPHATASE_PTP"/>
    <property type="match status" value="1"/>
</dbReference>
<evidence type="ECO:0000313" key="5">
    <source>
        <dbReference type="WBParaSite" id="Pan_g13386.t2"/>
    </source>
</evidence>
<sequence>MRRGGASDKSGNGGAGSSRNKHRPSTASTSTSSRRRRSDSGRRREDLGVEKIDGSTKSKPRLVKGIQSRGRNSDKNIERDREPRRPKTCEDAEPAQLPAQSYKSNKDLDRDKPVTPEQKACFEEFSREALNKGIQGILDEYTKELAPYIPPGMTRKAFDANPQKNRYGDVVCIDQTRVILKHQMNDYIHANYVQGYPLLNIFICTQGPTMGTVKDFWRMISQEQVGNIIMLCDTIEMGKDKCTPYWPREEGCAVEWPGIQVKNTKVDTSDTTTVVSNLEVVIDKKERFILKHHHWRSWPDKSVPQSVLAPFRLLKSVRHSQKPTVVHCSAGIGRTGSVVALEVCYQQLLCEQNLSVLDMVRWLRQQRMHSVQTDLQYVYLFKCLLFFASKNKLVPPEMATQLQKFDEEYQRLIDERNKGEKKELYAPLVPSALRK</sequence>
<dbReference type="CDD" id="cd00047">
    <property type="entry name" value="PTPc"/>
    <property type="match status" value="1"/>
</dbReference>
<organism evidence="4 5">
    <name type="scientific">Panagrellus redivivus</name>
    <name type="common">Microworm</name>
    <dbReference type="NCBI Taxonomy" id="6233"/>
    <lineage>
        <taxon>Eukaryota</taxon>
        <taxon>Metazoa</taxon>
        <taxon>Ecdysozoa</taxon>
        <taxon>Nematoda</taxon>
        <taxon>Chromadorea</taxon>
        <taxon>Rhabditida</taxon>
        <taxon>Tylenchina</taxon>
        <taxon>Panagrolaimomorpha</taxon>
        <taxon>Panagrolaimoidea</taxon>
        <taxon>Panagrolaimidae</taxon>
        <taxon>Panagrellus</taxon>
    </lineage>
</organism>
<dbReference type="PRINTS" id="PR00700">
    <property type="entry name" value="PRTYPHPHTASE"/>
</dbReference>
<feature type="compositionally biased region" description="Basic and acidic residues" evidence="1">
    <location>
        <begin position="104"/>
        <end position="114"/>
    </location>
</feature>
<reference evidence="4" key="1">
    <citation type="journal article" date="2013" name="Genetics">
        <title>The draft genome and transcriptome of Panagrellus redivivus are shaped by the harsh demands of a free-living lifestyle.</title>
        <authorList>
            <person name="Srinivasan J."/>
            <person name="Dillman A.R."/>
            <person name="Macchietto M.G."/>
            <person name="Heikkinen L."/>
            <person name="Lakso M."/>
            <person name="Fracchia K.M."/>
            <person name="Antoshechkin I."/>
            <person name="Mortazavi A."/>
            <person name="Wong G."/>
            <person name="Sternberg P.W."/>
        </authorList>
    </citation>
    <scope>NUCLEOTIDE SEQUENCE [LARGE SCALE GENOMIC DNA]</scope>
    <source>
        <strain evidence="4">MT8872</strain>
    </source>
</reference>
<evidence type="ECO:0000259" key="2">
    <source>
        <dbReference type="PROSITE" id="PS50055"/>
    </source>
</evidence>
<dbReference type="InterPro" id="IPR003595">
    <property type="entry name" value="Tyr_Pase_cat"/>
</dbReference>
<dbReference type="Proteomes" id="UP000492821">
    <property type="component" value="Unassembled WGS sequence"/>
</dbReference>
<feature type="region of interest" description="Disordered" evidence="1">
    <location>
        <begin position="1"/>
        <end position="114"/>
    </location>
</feature>
<dbReference type="AlphaFoldDB" id="A0A7E4ZRL9"/>
<dbReference type="PANTHER" id="PTHR46163">
    <property type="entry name" value="TYROSINE-PROTEIN PHOSPHATASE-RELATED"/>
    <property type="match status" value="1"/>
</dbReference>
<proteinExistence type="predicted"/>
<dbReference type="Pfam" id="PF00102">
    <property type="entry name" value="Y_phosphatase"/>
    <property type="match status" value="1"/>
</dbReference>
<feature type="compositionally biased region" description="Basic and acidic residues" evidence="1">
    <location>
        <begin position="71"/>
        <end position="90"/>
    </location>
</feature>
<dbReference type="SMART" id="SM00404">
    <property type="entry name" value="PTPc_motif"/>
    <property type="match status" value="1"/>
</dbReference>
<dbReference type="InterPro" id="IPR052782">
    <property type="entry name" value="Oocyte-zygote_transition_reg"/>
</dbReference>
<dbReference type="GO" id="GO:0004725">
    <property type="term" value="F:protein tyrosine phosphatase activity"/>
    <property type="evidence" value="ECO:0007669"/>
    <property type="project" value="InterPro"/>
</dbReference>
<evidence type="ECO:0000313" key="4">
    <source>
        <dbReference type="Proteomes" id="UP000492821"/>
    </source>
</evidence>
<feature type="domain" description="Tyrosine specific protein phosphatases" evidence="3">
    <location>
        <begin position="305"/>
        <end position="378"/>
    </location>
</feature>
<dbReference type="InterPro" id="IPR000242">
    <property type="entry name" value="PTP_cat"/>
</dbReference>
<name>A0A7E4ZRL9_PANRE</name>
<keyword evidence="4" id="KW-1185">Reference proteome</keyword>
<dbReference type="InterPro" id="IPR016130">
    <property type="entry name" value="Tyr_Pase_AS"/>
</dbReference>
<evidence type="ECO:0000259" key="3">
    <source>
        <dbReference type="PROSITE" id="PS50056"/>
    </source>
</evidence>
<dbReference type="WBParaSite" id="Pan_g13386.t2">
    <property type="protein sequence ID" value="Pan_g13386.t2"/>
    <property type="gene ID" value="Pan_g13386"/>
</dbReference>
<dbReference type="PROSITE" id="PS50056">
    <property type="entry name" value="TYR_PHOSPHATASE_2"/>
    <property type="match status" value="1"/>
</dbReference>